<dbReference type="InParanoid" id="A0A098DDT6"/>
<sequence length="56" mass="6475">MSLLQLSLNEDSHGNLAMFTLTAKYFIKTYRVTFNPEERIMRVITGEIIPPIETVM</sequence>
<dbReference type="EMBL" id="HG970333">
    <property type="protein sequence ID" value="CEF76620.1"/>
    <property type="molecule type" value="Genomic_DNA"/>
</dbReference>
<accession>A0A0E0RZE5</accession>
<organism evidence="1 3">
    <name type="scientific">Gibberella zeae (strain ATCC MYA-4620 / CBS 123657 / FGSC 9075 / NRRL 31084 / PH-1)</name>
    <name type="common">Wheat head blight fungus</name>
    <name type="synonym">Fusarium graminearum</name>
    <dbReference type="NCBI Taxonomy" id="229533"/>
    <lineage>
        <taxon>Eukaryota</taxon>
        <taxon>Fungi</taxon>
        <taxon>Dikarya</taxon>
        <taxon>Ascomycota</taxon>
        <taxon>Pezizomycotina</taxon>
        <taxon>Sordariomycetes</taxon>
        <taxon>Hypocreomycetidae</taxon>
        <taxon>Hypocreales</taxon>
        <taxon>Nectriaceae</taxon>
        <taxon>Fusarium</taxon>
    </lineage>
</organism>
<evidence type="ECO:0000313" key="1">
    <source>
        <dbReference type="EMBL" id="CEF76620.1"/>
    </source>
</evidence>
<reference evidence="1 3" key="3">
    <citation type="journal article" date="2015" name="BMC Genomics">
        <title>The completed genome sequence of the pathogenic ascomycete fungus Fusarium graminearum.</title>
        <authorList>
            <person name="King R."/>
            <person name="Urban M."/>
            <person name="Hammond-Kosack M.C."/>
            <person name="Hassani-Pak K."/>
            <person name="Hammond-Kosack K.E."/>
        </authorList>
    </citation>
    <scope>NUCLEOTIDE SEQUENCE [LARGE SCALE GENOMIC DNA]</scope>
    <source>
        <strain evidence="3">ATCC MYA-4620 / CBS 123657 / FGSC 9075 / NRRL 31084 / PH-1</strain>
        <strain evidence="1">PH-1</strain>
    </source>
</reference>
<dbReference type="Proteomes" id="UP000070720">
    <property type="component" value="Chromosome 2"/>
</dbReference>
<name>A0A098DDT6_GIBZE</name>
<proteinExistence type="predicted"/>
<evidence type="ECO:0000313" key="2">
    <source>
        <dbReference type="EnsemblFungi" id="CEF76620"/>
    </source>
</evidence>
<dbReference type="VEuPathDB" id="FungiDB:FGRAMPH1_01G09635"/>
<reference evidence="2 3" key="2">
    <citation type="journal article" date="2010" name="Nature">
        <title>Comparative genomics reveals mobile pathogenicity chromosomes in Fusarium.</title>
        <authorList>
            <person name="Ma L.J."/>
            <person name="van der Does H.C."/>
            <person name="Borkovich K.A."/>
            <person name="Coleman J.J."/>
            <person name="Daboussi M.J."/>
            <person name="Di Pietro A."/>
            <person name="Dufresne M."/>
            <person name="Freitag M."/>
            <person name="Grabherr M."/>
            <person name="Henrissat B."/>
            <person name="Houterman P.M."/>
            <person name="Kang S."/>
            <person name="Shim W.B."/>
            <person name="Woloshuk C."/>
            <person name="Xie X."/>
            <person name="Xu J.R."/>
            <person name="Antoniw J."/>
            <person name="Baker S.E."/>
            <person name="Bluhm B.H."/>
            <person name="Breakspear A."/>
            <person name="Brown D.W."/>
            <person name="Butchko R.A."/>
            <person name="Chapman S."/>
            <person name="Coulson R."/>
            <person name="Coutinho P.M."/>
            <person name="Danchin E.G."/>
            <person name="Diener A."/>
            <person name="Gale L.R."/>
            <person name="Gardiner D.M."/>
            <person name="Goff S."/>
            <person name="Hammond-Kosack K.E."/>
            <person name="Hilburn K."/>
            <person name="Hua-Van A."/>
            <person name="Jonkers W."/>
            <person name="Kazan K."/>
            <person name="Kodira C.D."/>
            <person name="Koehrsen M."/>
            <person name="Kumar L."/>
            <person name="Lee Y.H."/>
            <person name="Li L."/>
            <person name="Manners J.M."/>
            <person name="Miranda-Saavedra D."/>
            <person name="Mukherjee M."/>
            <person name="Park G."/>
            <person name="Park J."/>
            <person name="Park S.Y."/>
            <person name="Proctor R.H."/>
            <person name="Regev A."/>
            <person name="Ruiz-Roldan M.C."/>
            <person name="Sain D."/>
            <person name="Sakthikumar S."/>
            <person name="Sykes S."/>
            <person name="Schwartz D.C."/>
            <person name="Turgeon B.G."/>
            <person name="Wapinski I."/>
            <person name="Yoder O."/>
            <person name="Young S."/>
            <person name="Zeng Q."/>
            <person name="Zhou S."/>
            <person name="Galagan J."/>
            <person name="Cuomo C.A."/>
            <person name="Kistler H.C."/>
            <person name="Rep M."/>
        </authorList>
    </citation>
    <scope>GENOME REANNOTATION</scope>
    <source>
        <strain evidence="3">ATCC MYA-4620 / CBS 123657 / FGSC 9075 / NRRL 31084 / PH-1</strain>
        <strain evidence="2">PH-1 / ATCC MYA-4620 / FGSC 9075 / NRRL 31084</strain>
    </source>
</reference>
<protein>
    <submittedName>
        <fullName evidence="1">Chromosome 2, complete genome</fullName>
    </submittedName>
</protein>
<reference evidence="2 3" key="1">
    <citation type="journal article" date="2007" name="Science">
        <title>The Fusarium graminearum genome reveals a link between localized polymorphism and pathogen specialization.</title>
        <authorList>
            <person name="Cuomo C.A."/>
            <person name="Gueldener U."/>
            <person name="Xu J.-R."/>
            <person name="Trail F."/>
            <person name="Turgeon B.G."/>
            <person name="Di Pietro A."/>
            <person name="Walton J.D."/>
            <person name="Ma L.-J."/>
            <person name="Baker S.E."/>
            <person name="Rep M."/>
            <person name="Adam G."/>
            <person name="Antoniw J."/>
            <person name="Baldwin T."/>
            <person name="Calvo S.E."/>
            <person name="Chang Y.-L."/>
            <person name="DeCaprio D."/>
            <person name="Gale L.R."/>
            <person name="Gnerre S."/>
            <person name="Goswami R.S."/>
            <person name="Hammond-Kosack K."/>
            <person name="Harris L.J."/>
            <person name="Hilburn K."/>
            <person name="Kennell J.C."/>
            <person name="Kroken S."/>
            <person name="Magnuson J.K."/>
            <person name="Mannhaupt G."/>
            <person name="Mauceli E.W."/>
            <person name="Mewes H.-W."/>
            <person name="Mitterbauer R."/>
            <person name="Muehlbauer G."/>
            <person name="Muensterkoetter M."/>
            <person name="Nelson D."/>
            <person name="O'Donnell K."/>
            <person name="Ouellet T."/>
            <person name="Qi W."/>
            <person name="Quesneville H."/>
            <person name="Roncero M.I.G."/>
            <person name="Seong K.-Y."/>
            <person name="Tetko I.V."/>
            <person name="Urban M."/>
            <person name="Waalwijk C."/>
            <person name="Ward T.J."/>
            <person name="Yao J."/>
            <person name="Birren B.W."/>
            <person name="Kistler H.C."/>
        </authorList>
    </citation>
    <scope>NUCLEOTIDE SEQUENCE [LARGE SCALE GENOMIC DNA]</scope>
    <source>
        <strain evidence="3">ATCC MYA-4620 / CBS 123657 / FGSC 9075 / NRRL 31084 / PH-1</strain>
        <strain evidence="2">PH-1 / ATCC MYA-4620 / FGSC 9075 / NRRL 31084</strain>
    </source>
</reference>
<evidence type="ECO:0000313" key="3">
    <source>
        <dbReference type="Proteomes" id="UP000070720"/>
    </source>
</evidence>
<keyword evidence="3" id="KW-1185">Reference proteome</keyword>
<dbReference type="AlphaFoldDB" id="A0A098DDT6"/>
<reference evidence="2" key="4">
    <citation type="submission" date="2017-01" db="UniProtKB">
        <authorList>
            <consortium name="EnsemblFungi"/>
        </authorList>
    </citation>
    <scope>IDENTIFICATION</scope>
    <source>
        <strain evidence="2">PH-1 / ATCC MYA-4620 / FGSC 9075 / NRRL 31084</strain>
    </source>
</reference>
<accession>A0A098DDT6</accession>
<dbReference type="EnsemblFungi" id="CEF76620">
    <property type="protein sequence ID" value="CEF76620"/>
    <property type="gene ID" value="FGRRES_15476"/>
</dbReference>
<gene>
    <name evidence="1" type="ORF">FGRAMPH1_01T09635</name>
</gene>